<name>A0A7J5TGU4_9BIFI</name>
<dbReference type="Pfam" id="PF04480">
    <property type="entry name" value="DUF559"/>
    <property type="match status" value="1"/>
</dbReference>
<organism evidence="2 3">
    <name type="scientific">Bifidobacterium dentium</name>
    <dbReference type="NCBI Taxonomy" id="1689"/>
    <lineage>
        <taxon>Bacteria</taxon>
        <taxon>Bacillati</taxon>
        <taxon>Actinomycetota</taxon>
        <taxon>Actinomycetes</taxon>
        <taxon>Bifidobacteriales</taxon>
        <taxon>Bifidobacteriaceae</taxon>
        <taxon>Bifidobacterium</taxon>
    </lineage>
</organism>
<sequence length="306" mass="35050">MGNGAQYSEELAMARARTVERCLAAQRRTGRQLVFALGTALDLQGIERPRYPHGSGLADGLYAVIGSNGSRTVLRDVRLVLWPGPQNHVSAYPGRLRCTDPVTTWAMHANRLEDEELVVLGDSMMRRNGRLKRAGLEDFQLYVDRLDDLERYADLKRTRAIRGITKMRRAIRLMREDTDSSQETRTRIALMRYGLPCPEVNHPIRIGRSSQMFLADMAYPDLKVIVEYDGRHHASQWLADIKRREALEDEGWLYVQVTAENLADESSQEMLAERVAQRMSRHSAKPVKLRDRMIVREIVDGRRKHG</sequence>
<proteinExistence type="predicted"/>
<dbReference type="SUPFAM" id="SSF52980">
    <property type="entry name" value="Restriction endonuclease-like"/>
    <property type="match status" value="1"/>
</dbReference>
<dbReference type="InterPro" id="IPR007569">
    <property type="entry name" value="DUF559"/>
</dbReference>
<gene>
    <name evidence="2" type="ORF">GBB04_07605</name>
</gene>
<evidence type="ECO:0000259" key="1">
    <source>
        <dbReference type="Pfam" id="PF04480"/>
    </source>
</evidence>
<dbReference type="AlphaFoldDB" id="A0A7J5TGU4"/>
<evidence type="ECO:0000313" key="3">
    <source>
        <dbReference type="Proteomes" id="UP000429211"/>
    </source>
</evidence>
<accession>A0A7J5TGU4</accession>
<protein>
    <submittedName>
        <fullName evidence="2">DUF559 domain-containing protein</fullName>
    </submittedName>
</protein>
<dbReference type="Gene3D" id="3.40.960.10">
    <property type="entry name" value="VSR Endonuclease"/>
    <property type="match status" value="1"/>
</dbReference>
<feature type="domain" description="DUF559" evidence="1">
    <location>
        <begin position="212"/>
        <end position="266"/>
    </location>
</feature>
<comment type="caution">
    <text evidence="2">The sequence shown here is derived from an EMBL/GenBank/DDBJ whole genome shotgun (WGS) entry which is preliminary data.</text>
</comment>
<dbReference type="EMBL" id="WDPD01000007">
    <property type="protein sequence ID" value="KAB7460391.1"/>
    <property type="molecule type" value="Genomic_DNA"/>
</dbReference>
<dbReference type="InterPro" id="IPR011335">
    <property type="entry name" value="Restrct_endonuc-II-like"/>
</dbReference>
<evidence type="ECO:0000313" key="2">
    <source>
        <dbReference type="EMBL" id="KAB7460391.1"/>
    </source>
</evidence>
<dbReference type="Proteomes" id="UP000429211">
    <property type="component" value="Unassembled WGS sequence"/>
</dbReference>
<reference evidence="2 3" key="1">
    <citation type="journal article" date="2019" name="Nat. Med.">
        <title>A library of human gut bacterial isolates paired with longitudinal multiomics data enables mechanistic microbiome research.</title>
        <authorList>
            <person name="Poyet M."/>
            <person name="Groussin M."/>
            <person name="Gibbons S.M."/>
            <person name="Avila-Pacheco J."/>
            <person name="Jiang X."/>
            <person name="Kearney S.M."/>
            <person name="Perrotta A.R."/>
            <person name="Berdy B."/>
            <person name="Zhao S."/>
            <person name="Lieberman T.D."/>
            <person name="Swanson P.K."/>
            <person name="Smith M."/>
            <person name="Roesemann S."/>
            <person name="Alexander J.E."/>
            <person name="Rich S.A."/>
            <person name="Livny J."/>
            <person name="Vlamakis H."/>
            <person name="Clish C."/>
            <person name="Bullock K."/>
            <person name="Deik A."/>
            <person name="Scott J."/>
            <person name="Pierce K.A."/>
            <person name="Xavier R.J."/>
            <person name="Alm E.J."/>
        </authorList>
    </citation>
    <scope>NUCLEOTIDE SEQUENCE [LARGE SCALE GENOMIC DNA]</scope>
    <source>
        <strain evidence="2 3">BIOML-A2</strain>
    </source>
</reference>